<dbReference type="InterPro" id="IPR050490">
    <property type="entry name" value="Bact_solute-bd_prot1"/>
</dbReference>
<dbReference type="Proteomes" id="UP000233597">
    <property type="component" value="Unassembled WGS sequence"/>
</dbReference>
<evidence type="ECO:0000313" key="9">
    <source>
        <dbReference type="EMBL" id="PKR54950.1"/>
    </source>
</evidence>
<evidence type="ECO:0000256" key="3">
    <source>
        <dbReference type="ARBA" id="ARBA00022448"/>
    </source>
</evidence>
<reference evidence="9 11" key="1">
    <citation type="submission" date="2017-09" db="EMBL/GenBank/DDBJ databases">
        <title>Biodiversity and function of Thalassospira species in the particle-attached aromatic-hydrocarbon-degrading consortia from the surface seawater of the South China Sea.</title>
        <authorList>
            <person name="Dong C."/>
            <person name="Liu R."/>
            <person name="Shao Z."/>
        </authorList>
    </citation>
    <scope>NUCLEOTIDE SEQUENCE [LARGE SCALE GENOMIC DNA]</scope>
    <source>
        <strain evidence="9 11">CSC1P2</strain>
    </source>
</reference>
<dbReference type="InterPro" id="IPR006059">
    <property type="entry name" value="SBP"/>
</dbReference>
<dbReference type="Gene3D" id="3.40.190.10">
    <property type="entry name" value="Periplasmic binding protein-like II"/>
    <property type="match status" value="2"/>
</dbReference>
<keyword evidence="3" id="KW-0813">Transport</keyword>
<accession>A0A2N3KWT3</accession>
<keyword evidence="4 7" id="KW-0732">Signal</keyword>
<evidence type="ECO:0000313" key="8">
    <source>
        <dbReference type="EMBL" id="AUG53802.1"/>
    </source>
</evidence>
<dbReference type="RefSeq" id="WP_101264791.1">
    <property type="nucleotide sequence ID" value="NZ_CP024199.1"/>
</dbReference>
<proteinExistence type="inferred from homology"/>
<keyword evidence="10" id="KW-1185">Reference proteome</keyword>
<evidence type="ECO:0000256" key="7">
    <source>
        <dbReference type="SAM" id="SignalP"/>
    </source>
</evidence>
<comment type="function">
    <text evidence="5">Part of a binding-protein-dependent transport system for a sugar.</text>
</comment>
<dbReference type="Proteomes" id="UP000233458">
    <property type="component" value="Chromosome"/>
</dbReference>
<dbReference type="PANTHER" id="PTHR43649">
    <property type="entry name" value="ARABINOSE-BINDING PROTEIN-RELATED"/>
    <property type="match status" value="1"/>
</dbReference>
<dbReference type="AlphaFoldDB" id="A0A2N3KWT3"/>
<evidence type="ECO:0000256" key="1">
    <source>
        <dbReference type="ARBA" id="ARBA00004418"/>
    </source>
</evidence>
<dbReference type="SUPFAM" id="SSF53850">
    <property type="entry name" value="Periplasmic binding protein-like II"/>
    <property type="match status" value="1"/>
</dbReference>
<feature type="signal peptide" evidence="7">
    <location>
        <begin position="1"/>
        <end position="26"/>
    </location>
</feature>
<evidence type="ECO:0000313" key="11">
    <source>
        <dbReference type="Proteomes" id="UP000233597"/>
    </source>
</evidence>
<dbReference type="EMBL" id="NWTK01000003">
    <property type="protein sequence ID" value="PKR54950.1"/>
    <property type="molecule type" value="Genomic_DNA"/>
</dbReference>
<dbReference type="GO" id="GO:0042597">
    <property type="term" value="C:periplasmic space"/>
    <property type="evidence" value="ECO:0007669"/>
    <property type="project" value="UniProtKB-SubCell"/>
</dbReference>
<comment type="similarity">
    <text evidence="2">Belongs to the bacterial solute-binding protein 1 family.</text>
</comment>
<protein>
    <recommendedName>
        <fullName evidence="6">Probable sugar-binding periplasmic protein</fullName>
    </recommendedName>
</protein>
<evidence type="ECO:0000256" key="2">
    <source>
        <dbReference type="ARBA" id="ARBA00008520"/>
    </source>
</evidence>
<comment type="subcellular location">
    <subcellularLocation>
        <location evidence="1">Periplasm</location>
    </subcellularLocation>
</comment>
<name>A0A2N3KWT3_9PROT</name>
<evidence type="ECO:0000256" key="6">
    <source>
        <dbReference type="ARBA" id="ARBA00049753"/>
    </source>
</evidence>
<feature type="chain" id="PRO_5014619560" description="Probable sugar-binding periplasmic protein" evidence="7">
    <location>
        <begin position="27"/>
        <end position="419"/>
    </location>
</feature>
<dbReference type="OrthoDB" id="9798191at2"/>
<evidence type="ECO:0000256" key="4">
    <source>
        <dbReference type="ARBA" id="ARBA00022729"/>
    </source>
</evidence>
<reference evidence="8 10" key="2">
    <citation type="submission" date="2017-10" db="EMBL/GenBank/DDBJ databases">
        <title>Biodiversity and function of Thalassospira species in the particle-attached aromatic-hydrocarbon-degrading consortia from the surface seawater of the China South Sea.</title>
        <authorList>
            <person name="Dong C."/>
            <person name="Liu R."/>
            <person name="Shao Z."/>
        </authorList>
    </citation>
    <scope>NUCLEOTIDE SEQUENCE [LARGE SCALE GENOMIC DNA]</scope>
    <source>
        <strain evidence="8 10">CSC3H3</strain>
    </source>
</reference>
<gene>
    <name evidence="9" type="ORF">COO20_06025</name>
    <name evidence="8" type="ORF">CSC3H3_14585</name>
</gene>
<evidence type="ECO:0000313" key="10">
    <source>
        <dbReference type="Proteomes" id="UP000233458"/>
    </source>
</evidence>
<dbReference type="PANTHER" id="PTHR43649:SF28">
    <property type="entry name" value="BINDING PROTEIN COMPONENT OF ABC SUGAR TRANSPORTER-RELATED"/>
    <property type="match status" value="1"/>
</dbReference>
<evidence type="ECO:0000256" key="5">
    <source>
        <dbReference type="ARBA" id="ARBA00049629"/>
    </source>
</evidence>
<sequence length="419" mass="45366">MFIGKFARAGIGVAAALAMSTAIARADESVEVLHWWTAGGEAKALQVLKKDLEEQGVTWNDMPVAGGGGEQAMTVLRARVTSGNAPTAVQMLGFDIKDWAKEGVLANLDDLAGKEGWDKVVPDALKEFSKYDGHWIAAPVNVHSTNWVWANKAIFDELGLKQPTSWDELIADLDKIKGAGYTAIAHGGQAWQDATMFEAVLMSTGGPEFYKKAMIDTDPDALNSDTMVKVFDRMTQLRSYVDDNFSGRDWNLATAMVINKEAGVQFMGDWAKGEFLNAGKVPDQDFMCFRFPGTQGTVTFNSDQFVMFKVGEDRRDAQNKLAAAVMSPSFQSAFNVVKGSVPARTDVSPEAFDACGQKGMKQLAEANEKGTLFGSMAHGHAVPSAVKNAMYDVITAHFNGEYDSKTAAEELVNAVESAQ</sequence>
<dbReference type="KEGG" id="thac:CSC3H3_14585"/>
<dbReference type="EMBL" id="CP024199">
    <property type="protein sequence ID" value="AUG53802.1"/>
    <property type="molecule type" value="Genomic_DNA"/>
</dbReference>
<dbReference type="Pfam" id="PF01547">
    <property type="entry name" value="SBP_bac_1"/>
    <property type="match status" value="1"/>
</dbReference>
<organism evidence="9 11">
    <name type="scientific">Thalassospira marina</name>
    <dbReference type="NCBI Taxonomy" id="2048283"/>
    <lineage>
        <taxon>Bacteria</taxon>
        <taxon>Pseudomonadati</taxon>
        <taxon>Pseudomonadota</taxon>
        <taxon>Alphaproteobacteria</taxon>
        <taxon>Rhodospirillales</taxon>
        <taxon>Thalassospiraceae</taxon>
        <taxon>Thalassospira</taxon>
    </lineage>
</organism>